<dbReference type="Pfam" id="PF01590">
    <property type="entry name" value="GAF"/>
    <property type="match status" value="1"/>
</dbReference>
<gene>
    <name evidence="2" type="ORF">GCM10009784_07470</name>
</gene>
<feature type="domain" description="GAF" evidence="1">
    <location>
        <begin position="136"/>
        <end position="273"/>
    </location>
</feature>
<dbReference type="PANTHER" id="PTHR43102">
    <property type="entry name" value="SLR1143 PROTEIN"/>
    <property type="match status" value="1"/>
</dbReference>
<dbReference type="Proteomes" id="UP001500974">
    <property type="component" value="Unassembled WGS sequence"/>
</dbReference>
<dbReference type="SUPFAM" id="SSF55781">
    <property type="entry name" value="GAF domain-like"/>
    <property type="match status" value="1"/>
</dbReference>
<dbReference type="Gene3D" id="3.30.450.40">
    <property type="match status" value="1"/>
</dbReference>
<evidence type="ECO:0000259" key="1">
    <source>
        <dbReference type="SMART" id="SM00065"/>
    </source>
</evidence>
<sequence>MDPYLQQWFTARAVADTALDLDDVWTGYTNLGGWCDRVEFQAYLSGLALIDELQRDMVSHAVNEALDGVSSPARRAAYSTDDVSLATGVITESSFESCTDAALRRFVTSSYAYLEGADAERRRLDSLTQTGLLGTPAEERFDRITREAQRVFGVSSASLALIGEHQQFIKSVTGPIGQNVPRHISFCNATIREKRMLVVRDALVHEQFRTNPLVLEQPHIRFYAGYPLTGPEGWRIGSLCIIDDKPRAFSLEDEMALRLLAGQAQRELEASYY</sequence>
<dbReference type="SMART" id="SM00065">
    <property type="entry name" value="GAF"/>
    <property type="match status" value="1"/>
</dbReference>
<proteinExistence type="predicted"/>
<reference evidence="2 3" key="1">
    <citation type="journal article" date="2019" name="Int. J. Syst. Evol. Microbiol.">
        <title>The Global Catalogue of Microorganisms (GCM) 10K type strain sequencing project: providing services to taxonomists for standard genome sequencing and annotation.</title>
        <authorList>
            <consortium name="The Broad Institute Genomics Platform"/>
            <consortium name="The Broad Institute Genome Sequencing Center for Infectious Disease"/>
            <person name="Wu L."/>
            <person name="Ma J."/>
        </authorList>
    </citation>
    <scope>NUCLEOTIDE SEQUENCE [LARGE SCALE GENOMIC DNA]</scope>
    <source>
        <strain evidence="2 3">JCM 14917</strain>
    </source>
</reference>
<keyword evidence="3" id="KW-1185">Reference proteome</keyword>
<evidence type="ECO:0000313" key="3">
    <source>
        <dbReference type="Proteomes" id="UP001500974"/>
    </source>
</evidence>
<evidence type="ECO:0000313" key="2">
    <source>
        <dbReference type="EMBL" id="GAA2173389.1"/>
    </source>
</evidence>
<dbReference type="PANTHER" id="PTHR43102:SF2">
    <property type="entry name" value="GAF DOMAIN-CONTAINING PROTEIN"/>
    <property type="match status" value="1"/>
</dbReference>
<dbReference type="RefSeq" id="WP_346027524.1">
    <property type="nucleotide sequence ID" value="NZ_BAAAON010000001.1"/>
</dbReference>
<dbReference type="InterPro" id="IPR003018">
    <property type="entry name" value="GAF"/>
</dbReference>
<name>A0ABN3AQ86_9MICC</name>
<organism evidence="2 3">
    <name type="scientific">Arthrobacter parietis</name>
    <dbReference type="NCBI Taxonomy" id="271434"/>
    <lineage>
        <taxon>Bacteria</taxon>
        <taxon>Bacillati</taxon>
        <taxon>Actinomycetota</taxon>
        <taxon>Actinomycetes</taxon>
        <taxon>Micrococcales</taxon>
        <taxon>Micrococcaceae</taxon>
        <taxon>Arthrobacter</taxon>
    </lineage>
</organism>
<comment type="caution">
    <text evidence="2">The sequence shown here is derived from an EMBL/GenBank/DDBJ whole genome shotgun (WGS) entry which is preliminary data.</text>
</comment>
<protein>
    <recommendedName>
        <fullName evidence="1">GAF domain-containing protein</fullName>
    </recommendedName>
</protein>
<dbReference type="EMBL" id="BAAAON010000001">
    <property type="protein sequence ID" value="GAA2173389.1"/>
    <property type="molecule type" value="Genomic_DNA"/>
</dbReference>
<accession>A0ABN3AQ86</accession>
<dbReference type="InterPro" id="IPR029016">
    <property type="entry name" value="GAF-like_dom_sf"/>
</dbReference>